<dbReference type="SMART" id="SM00353">
    <property type="entry name" value="HLH"/>
    <property type="match status" value="1"/>
</dbReference>
<evidence type="ECO:0000256" key="9">
    <source>
        <dbReference type="SAM" id="SignalP"/>
    </source>
</evidence>
<dbReference type="EMBL" id="BMAC01001210">
    <property type="protein sequence ID" value="GFQ06329.1"/>
    <property type="molecule type" value="Genomic_DNA"/>
</dbReference>
<feature type="transmembrane region" description="Helical" evidence="8">
    <location>
        <begin position="172"/>
        <end position="190"/>
    </location>
</feature>
<sequence>MLSFPSLVFLVLVSQGLVPQVPPLICLDVLTVALLLVNAKNRLANILVVYIDDEDSASDHDAHAIPVLDSASTPNASPNATLDVVANVVRICWESMTAAPPPQNHTCRATPRAEGQVQVQVRGRPVQVPRRRNILTFSPLLENPNFLGRRAAFLHRMFAAAAPPRSPPPPPLVVAVAVFLALGFAFYVFFAPFVGKQLFHVEIDGSLGESDVPKETGTKKRSRTEACAPSSSKACREKLRRDKLNDRFIELAALLEPGRPPKTDKSAILADAVRMVTQLRGEAQKLKDSNSNLQDKIKELKGEKNELRDEKQRLKAEKENLEQQLKTMNAPQPSFFTGPSGHASCICLPRPSCCWKQIGAYYQLPWRRHVAVHAASGCRYVSGPCAAPAGCLSLPNQANSASLQKCP</sequence>
<protein>
    <submittedName>
        <fullName evidence="11">Transcription factor ilr3</fullName>
    </submittedName>
</protein>
<evidence type="ECO:0000256" key="6">
    <source>
        <dbReference type="SAM" id="Coils"/>
    </source>
</evidence>
<dbReference type="Proteomes" id="UP000653305">
    <property type="component" value="Unassembled WGS sequence"/>
</dbReference>
<dbReference type="Gene3D" id="4.10.280.10">
    <property type="entry name" value="Helix-loop-helix DNA-binding domain"/>
    <property type="match status" value="1"/>
</dbReference>
<dbReference type="GO" id="GO:0000976">
    <property type="term" value="F:transcription cis-regulatory region binding"/>
    <property type="evidence" value="ECO:0007669"/>
    <property type="project" value="UniProtKB-ARBA"/>
</dbReference>
<feature type="signal peptide" evidence="9">
    <location>
        <begin position="1"/>
        <end position="16"/>
    </location>
</feature>
<keyword evidence="8" id="KW-0812">Transmembrane</keyword>
<dbReference type="AlphaFoldDB" id="A0A830D991"/>
<proteinExistence type="predicted"/>
<dbReference type="Pfam" id="PF00010">
    <property type="entry name" value="HLH"/>
    <property type="match status" value="1"/>
</dbReference>
<evidence type="ECO:0000256" key="4">
    <source>
        <dbReference type="ARBA" id="ARBA00023163"/>
    </source>
</evidence>
<feature type="region of interest" description="Disordered" evidence="7">
    <location>
        <begin position="209"/>
        <end position="234"/>
    </location>
</feature>
<keyword evidence="4" id="KW-0804">Transcription</keyword>
<dbReference type="FunFam" id="4.10.280.10:FF:000104">
    <property type="entry name" value="Transcription factor bHLH34"/>
    <property type="match status" value="1"/>
</dbReference>
<accession>A0A830D991</accession>
<dbReference type="InterPro" id="IPR036638">
    <property type="entry name" value="HLH_DNA-bd_sf"/>
</dbReference>
<dbReference type="PANTHER" id="PTHR46133">
    <property type="entry name" value="BHLH TRANSCRIPTION FACTOR"/>
    <property type="match status" value="1"/>
</dbReference>
<keyword evidence="9" id="KW-0732">Signal</keyword>
<comment type="caution">
    <text evidence="11">The sequence shown here is derived from an EMBL/GenBank/DDBJ whole genome shotgun (WGS) entry which is preliminary data.</text>
</comment>
<reference evidence="11" key="1">
    <citation type="submission" date="2020-07" db="EMBL/GenBank/DDBJ databases">
        <title>Ethylene signaling mediates host invasion by parasitic plants.</title>
        <authorList>
            <person name="Yoshida S."/>
        </authorList>
    </citation>
    <scope>NUCLEOTIDE SEQUENCE</scope>
    <source>
        <strain evidence="11">Okayama</strain>
    </source>
</reference>
<evidence type="ECO:0000259" key="10">
    <source>
        <dbReference type="PROSITE" id="PS50888"/>
    </source>
</evidence>
<keyword evidence="12" id="KW-1185">Reference proteome</keyword>
<dbReference type="PANTHER" id="PTHR46133:SF1">
    <property type="entry name" value="TRANSCRIPTION FACTOR ILR3"/>
    <property type="match status" value="1"/>
</dbReference>
<dbReference type="OrthoDB" id="1822502at2759"/>
<keyword evidence="2" id="KW-0805">Transcription regulation</keyword>
<feature type="chain" id="PRO_5032561012" evidence="9">
    <location>
        <begin position="17"/>
        <end position="407"/>
    </location>
</feature>
<keyword evidence="5" id="KW-0539">Nucleus</keyword>
<comment type="subcellular location">
    <subcellularLocation>
        <location evidence="1">Nucleus</location>
    </subcellularLocation>
</comment>
<dbReference type="CDD" id="cd11446">
    <property type="entry name" value="bHLH_AtILR3_like"/>
    <property type="match status" value="1"/>
</dbReference>
<dbReference type="GO" id="GO:0046983">
    <property type="term" value="F:protein dimerization activity"/>
    <property type="evidence" value="ECO:0007669"/>
    <property type="project" value="InterPro"/>
</dbReference>
<dbReference type="InterPro" id="IPR011598">
    <property type="entry name" value="bHLH_dom"/>
</dbReference>
<organism evidence="11 12">
    <name type="scientific">Phtheirospermum japonicum</name>
    <dbReference type="NCBI Taxonomy" id="374723"/>
    <lineage>
        <taxon>Eukaryota</taxon>
        <taxon>Viridiplantae</taxon>
        <taxon>Streptophyta</taxon>
        <taxon>Embryophyta</taxon>
        <taxon>Tracheophyta</taxon>
        <taxon>Spermatophyta</taxon>
        <taxon>Magnoliopsida</taxon>
        <taxon>eudicotyledons</taxon>
        <taxon>Gunneridae</taxon>
        <taxon>Pentapetalae</taxon>
        <taxon>asterids</taxon>
        <taxon>lamiids</taxon>
        <taxon>Lamiales</taxon>
        <taxon>Orobanchaceae</taxon>
        <taxon>Orobanchaceae incertae sedis</taxon>
        <taxon>Phtheirospermum</taxon>
    </lineage>
</organism>
<evidence type="ECO:0000256" key="2">
    <source>
        <dbReference type="ARBA" id="ARBA00023015"/>
    </source>
</evidence>
<keyword evidence="3" id="KW-0238">DNA-binding</keyword>
<keyword evidence="6" id="KW-0175">Coiled coil</keyword>
<evidence type="ECO:0000256" key="7">
    <source>
        <dbReference type="SAM" id="MobiDB-lite"/>
    </source>
</evidence>
<dbReference type="GO" id="GO:0005634">
    <property type="term" value="C:nucleus"/>
    <property type="evidence" value="ECO:0007669"/>
    <property type="project" value="UniProtKB-SubCell"/>
</dbReference>
<evidence type="ECO:0000256" key="8">
    <source>
        <dbReference type="SAM" id="Phobius"/>
    </source>
</evidence>
<keyword evidence="8" id="KW-0472">Membrane</keyword>
<dbReference type="SUPFAM" id="SSF47459">
    <property type="entry name" value="HLH, helix-loop-helix DNA-binding domain"/>
    <property type="match status" value="1"/>
</dbReference>
<dbReference type="InterPro" id="IPR044818">
    <property type="entry name" value="ILR3-like"/>
</dbReference>
<feature type="coiled-coil region" evidence="6">
    <location>
        <begin position="269"/>
        <end position="331"/>
    </location>
</feature>
<evidence type="ECO:0000256" key="3">
    <source>
        <dbReference type="ARBA" id="ARBA00023125"/>
    </source>
</evidence>
<gene>
    <name evidence="11" type="ORF">PHJA_002776900</name>
</gene>
<evidence type="ECO:0000313" key="12">
    <source>
        <dbReference type="Proteomes" id="UP000653305"/>
    </source>
</evidence>
<dbReference type="GO" id="GO:0006879">
    <property type="term" value="P:intracellular iron ion homeostasis"/>
    <property type="evidence" value="ECO:0007669"/>
    <property type="project" value="InterPro"/>
</dbReference>
<evidence type="ECO:0000256" key="5">
    <source>
        <dbReference type="ARBA" id="ARBA00023242"/>
    </source>
</evidence>
<dbReference type="PROSITE" id="PS50888">
    <property type="entry name" value="BHLH"/>
    <property type="match status" value="1"/>
</dbReference>
<keyword evidence="8" id="KW-1133">Transmembrane helix</keyword>
<evidence type="ECO:0000313" key="11">
    <source>
        <dbReference type="EMBL" id="GFQ06329.1"/>
    </source>
</evidence>
<feature type="domain" description="BHLH" evidence="10">
    <location>
        <begin position="228"/>
        <end position="279"/>
    </location>
</feature>
<dbReference type="GO" id="GO:0003700">
    <property type="term" value="F:DNA-binding transcription factor activity"/>
    <property type="evidence" value="ECO:0007669"/>
    <property type="project" value="InterPro"/>
</dbReference>
<name>A0A830D991_9LAMI</name>
<evidence type="ECO:0000256" key="1">
    <source>
        <dbReference type="ARBA" id="ARBA00004123"/>
    </source>
</evidence>